<protein>
    <submittedName>
        <fullName evidence="2">(Mediterranean fruit fly) hypothetical protein</fullName>
    </submittedName>
</protein>
<evidence type="ECO:0000313" key="2">
    <source>
        <dbReference type="EMBL" id="CAD7014506.1"/>
    </source>
</evidence>
<dbReference type="AlphaFoldDB" id="A0A811VGH6"/>
<dbReference type="EMBL" id="CAJHJT010000056">
    <property type="protein sequence ID" value="CAD7014506.1"/>
    <property type="molecule type" value="Genomic_DNA"/>
</dbReference>
<feature type="domain" description="CCDC113/CCDC96 coiled-coil" evidence="1">
    <location>
        <begin position="509"/>
        <end position="625"/>
    </location>
</feature>
<comment type="caution">
    <text evidence="2">The sequence shown here is derived from an EMBL/GenBank/DDBJ whole genome shotgun (WGS) entry which is preliminary data.</text>
</comment>
<dbReference type="Proteomes" id="UP000606786">
    <property type="component" value="Unassembled WGS sequence"/>
</dbReference>
<evidence type="ECO:0000259" key="1">
    <source>
        <dbReference type="Pfam" id="PF13870"/>
    </source>
</evidence>
<gene>
    <name evidence="2" type="ORF">CCAP1982_LOCUS22507</name>
</gene>
<dbReference type="Pfam" id="PF13870">
    <property type="entry name" value="CCDC113_CCDC96_CC"/>
    <property type="match status" value="2"/>
</dbReference>
<accession>A0A811VGH6</accession>
<reference evidence="2" key="1">
    <citation type="submission" date="2020-11" db="EMBL/GenBank/DDBJ databases">
        <authorList>
            <person name="Whitehead M."/>
        </authorList>
    </citation>
    <scope>NUCLEOTIDE SEQUENCE</scope>
    <source>
        <strain evidence="2">EGII</strain>
    </source>
</reference>
<organism evidence="2 3">
    <name type="scientific">Ceratitis capitata</name>
    <name type="common">Mediterranean fruit fly</name>
    <name type="synonym">Tephritis capitata</name>
    <dbReference type="NCBI Taxonomy" id="7213"/>
    <lineage>
        <taxon>Eukaryota</taxon>
        <taxon>Metazoa</taxon>
        <taxon>Ecdysozoa</taxon>
        <taxon>Arthropoda</taxon>
        <taxon>Hexapoda</taxon>
        <taxon>Insecta</taxon>
        <taxon>Pterygota</taxon>
        <taxon>Neoptera</taxon>
        <taxon>Endopterygota</taxon>
        <taxon>Diptera</taxon>
        <taxon>Brachycera</taxon>
        <taxon>Muscomorpha</taxon>
        <taxon>Tephritoidea</taxon>
        <taxon>Tephritidae</taxon>
        <taxon>Ceratitis</taxon>
        <taxon>Ceratitis</taxon>
    </lineage>
</organism>
<sequence length="647" mass="75939">MDQEEVFEVDYEYYESEDEATILPTAESEPLTSVEHQTSRTSNRSVTAKLTVFDSSKNVRFGSAKGTLDSLRSVTNAETIDGEDYDFGESNEDDTVAQFETSMRMSFFDKIANLPTIEEISSASEETIIETAQEEKTVDMSLTGKFVDPLTGLDIVESEHSEIIDYECDFEEMDEICEEEADVDELQITEDSELLELQVLEAMEEVEEVKPRQHEDEFFDSEHVQKIMLELDLQDFKQALAEDTQRQNVAVVVGFIDDLLQLVSDAAQYKDPNEILRKTIDKRKLMDEISVKIRALEVEQSVRHYLNRKVVDHHKRKQMYRAIIDDSAEDLEFLMAKYQDQLQSYNYILGKQDEVDTVTKLKIDTLTARRGENERLAHKMVRQFEEMVKHALIPKIDKLEEGENASKRPEKGRYDERLRIITIYLKKMANVRKELSEARLEFIKKQHAYADLKERLNKIQDIGNGLKLYQYENLQNEVMQLGKKVDGKTFRYILVILLFLQKWQYFFIERDTELAKARNIQQLDTHINTHLRERTLMLRNQLAVQKMTYKTLLKESQDTRRHLYKQKQVRSHIRKEMREHAFQGGILSKPTLMLDYDQTEDQILQKREIVEGLRSQYSKLVEKIAYYEQMLNSRSIESQNKKLKVKK</sequence>
<keyword evidence="3" id="KW-1185">Reference proteome</keyword>
<feature type="domain" description="CCDC113/CCDC96 coiled-coil" evidence="1">
    <location>
        <begin position="428"/>
        <end position="488"/>
    </location>
</feature>
<dbReference type="OrthoDB" id="10254794at2759"/>
<proteinExistence type="predicted"/>
<dbReference type="InterPro" id="IPR025254">
    <property type="entry name" value="CCDC113/CCDC96_CC"/>
</dbReference>
<evidence type="ECO:0000313" key="3">
    <source>
        <dbReference type="Proteomes" id="UP000606786"/>
    </source>
</evidence>
<name>A0A811VGH6_CERCA</name>